<evidence type="ECO:0000313" key="2">
    <source>
        <dbReference type="Proteomes" id="UP001497516"/>
    </source>
</evidence>
<gene>
    <name evidence="1" type="ORF">LTRI10_LOCUS31888</name>
</gene>
<keyword evidence="2" id="KW-1185">Reference proteome</keyword>
<accession>A0AAV2F0Q5</accession>
<protein>
    <submittedName>
        <fullName evidence="1">Uncharacterized protein</fullName>
    </submittedName>
</protein>
<dbReference type="Proteomes" id="UP001497516">
    <property type="component" value="Chromosome 5"/>
</dbReference>
<evidence type="ECO:0000313" key="1">
    <source>
        <dbReference type="EMBL" id="CAL1391145.1"/>
    </source>
</evidence>
<dbReference type="EMBL" id="OZ034818">
    <property type="protein sequence ID" value="CAL1391145.1"/>
    <property type="molecule type" value="Genomic_DNA"/>
</dbReference>
<proteinExistence type="predicted"/>
<reference evidence="1 2" key="1">
    <citation type="submission" date="2024-04" db="EMBL/GenBank/DDBJ databases">
        <authorList>
            <person name="Fracassetti M."/>
        </authorList>
    </citation>
    <scope>NUCLEOTIDE SEQUENCE [LARGE SCALE GENOMIC DNA]</scope>
</reference>
<name>A0AAV2F0Q5_9ROSI</name>
<sequence length="86" mass="9357">MVAGGLVHRRCLKLLASRTMVSVTALLPSLFPPKPFSRLSTIKLFPPNSLSILSSTSSSKSLFYSLISQILHQRPQLSNGASFDPD</sequence>
<organism evidence="1 2">
    <name type="scientific">Linum trigynum</name>
    <dbReference type="NCBI Taxonomy" id="586398"/>
    <lineage>
        <taxon>Eukaryota</taxon>
        <taxon>Viridiplantae</taxon>
        <taxon>Streptophyta</taxon>
        <taxon>Embryophyta</taxon>
        <taxon>Tracheophyta</taxon>
        <taxon>Spermatophyta</taxon>
        <taxon>Magnoliopsida</taxon>
        <taxon>eudicotyledons</taxon>
        <taxon>Gunneridae</taxon>
        <taxon>Pentapetalae</taxon>
        <taxon>rosids</taxon>
        <taxon>fabids</taxon>
        <taxon>Malpighiales</taxon>
        <taxon>Linaceae</taxon>
        <taxon>Linum</taxon>
    </lineage>
</organism>
<dbReference type="AlphaFoldDB" id="A0AAV2F0Q5"/>